<evidence type="ECO:0000256" key="5">
    <source>
        <dbReference type="SAM" id="Phobius"/>
    </source>
</evidence>
<evidence type="ECO:0000256" key="4">
    <source>
        <dbReference type="ARBA" id="ARBA00023136"/>
    </source>
</evidence>
<organism evidence="8 9">
    <name type="scientific">Paeniglutamicibacter kerguelensis</name>
    <dbReference type="NCBI Taxonomy" id="254788"/>
    <lineage>
        <taxon>Bacteria</taxon>
        <taxon>Bacillati</taxon>
        <taxon>Actinomycetota</taxon>
        <taxon>Actinomycetes</taxon>
        <taxon>Micrococcales</taxon>
        <taxon>Micrococcaceae</taxon>
        <taxon>Paeniglutamicibacter</taxon>
    </lineage>
</organism>
<evidence type="ECO:0000256" key="3">
    <source>
        <dbReference type="ARBA" id="ARBA00022989"/>
    </source>
</evidence>
<feature type="transmembrane region" description="Helical" evidence="5">
    <location>
        <begin position="350"/>
        <end position="372"/>
    </location>
</feature>
<dbReference type="RefSeq" id="WP_245356274.1">
    <property type="nucleotide sequence ID" value="NZ_BAAAJY010000007.1"/>
</dbReference>
<keyword evidence="3 5" id="KW-1133">Transmembrane helix</keyword>
<feature type="domain" description="Glycosyltransferase 2-like" evidence="6">
    <location>
        <begin position="27"/>
        <end position="193"/>
    </location>
</feature>
<feature type="transmembrane region" description="Helical" evidence="5">
    <location>
        <begin position="284"/>
        <end position="305"/>
    </location>
</feature>
<evidence type="ECO:0000256" key="1">
    <source>
        <dbReference type="ARBA" id="ARBA00004141"/>
    </source>
</evidence>
<evidence type="ECO:0000259" key="7">
    <source>
        <dbReference type="Pfam" id="PF04138"/>
    </source>
</evidence>
<dbReference type="Pfam" id="PF04138">
    <property type="entry name" value="GtrA_DPMS_TM"/>
    <property type="match status" value="1"/>
</dbReference>
<dbReference type="PANTHER" id="PTHR10859">
    <property type="entry name" value="GLYCOSYL TRANSFERASE"/>
    <property type="match status" value="1"/>
</dbReference>
<protein>
    <submittedName>
        <fullName evidence="8">Flippase GtrA</fullName>
    </submittedName>
</protein>
<comment type="subcellular location">
    <subcellularLocation>
        <location evidence="1">Membrane</location>
        <topology evidence="1">Multi-pass membrane protein</topology>
    </subcellularLocation>
</comment>
<evidence type="ECO:0000313" key="8">
    <source>
        <dbReference type="EMBL" id="MBP2385663.1"/>
    </source>
</evidence>
<dbReference type="SUPFAM" id="SSF53448">
    <property type="entry name" value="Nucleotide-diphospho-sugar transferases"/>
    <property type="match status" value="1"/>
</dbReference>
<dbReference type="Pfam" id="PF00535">
    <property type="entry name" value="Glycos_transf_2"/>
    <property type="match status" value="1"/>
</dbReference>
<evidence type="ECO:0000259" key="6">
    <source>
        <dbReference type="Pfam" id="PF00535"/>
    </source>
</evidence>
<dbReference type="Gene3D" id="3.90.550.10">
    <property type="entry name" value="Spore Coat Polysaccharide Biosynthesis Protein SpsA, Chain A"/>
    <property type="match status" value="1"/>
</dbReference>
<dbReference type="PANTHER" id="PTHR10859:SF91">
    <property type="entry name" value="DOLICHYL-PHOSPHATE BETA-GLUCOSYLTRANSFERASE"/>
    <property type="match status" value="1"/>
</dbReference>
<comment type="caution">
    <text evidence="8">The sequence shown here is derived from an EMBL/GenBank/DDBJ whole genome shotgun (WGS) entry which is preliminary data.</text>
</comment>
<dbReference type="InterPro" id="IPR001173">
    <property type="entry name" value="Glyco_trans_2-like"/>
</dbReference>
<feature type="domain" description="GtrA/DPMS transmembrane" evidence="7">
    <location>
        <begin position="286"/>
        <end position="403"/>
    </location>
</feature>
<evidence type="ECO:0000256" key="2">
    <source>
        <dbReference type="ARBA" id="ARBA00022692"/>
    </source>
</evidence>
<feature type="transmembrane region" description="Helical" evidence="5">
    <location>
        <begin position="378"/>
        <end position="398"/>
    </location>
</feature>
<evidence type="ECO:0000313" key="9">
    <source>
        <dbReference type="Proteomes" id="UP001296993"/>
    </source>
</evidence>
<sequence length="422" mass="46156">MAEESPAPYVRPRSAIALGPPAEPVDIVIPVYNEEKDLENCIRRLHGYIKDELPYAVRISIADNASTDSTPLIAERLAREFPEVHSFRLPEKGRGRALRTVWQQSPSPVLAYMDVDLSTDLAALGPLLAPLLSGHSDVSIGTRLAHGSHIQRGAKRDVISRCYNLILHTALGTHFTDAQCGFKAVRHDVADQLLPLIKDNEWFFDTELLVLAEQAGLRVAEIPVDWIDDPNSSVDVMHTAKSDLRGVGRLIVSLGTGRIPIAAVRHELSRIPPQAGTRSLFSQLVRFGAIGIASTLAYILIFWMVRQYTGAQVANFVALLTTAIGNTAANRFFTFGIRGSTGVVTHHLQGLVVFGLGWSLTAGSLFALHALAEPPPTVELAALVAANLLATVLRFVLFRNWVFPRPGRPIKDRLLTTDRAET</sequence>
<dbReference type="EMBL" id="JAGIOF010000001">
    <property type="protein sequence ID" value="MBP2385663.1"/>
    <property type="molecule type" value="Genomic_DNA"/>
</dbReference>
<feature type="transmembrane region" description="Helical" evidence="5">
    <location>
        <begin position="311"/>
        <end position="329"/>
    </location>
</feature>
<dbReference type="Proteomes" id="UP001296993">
    <property type="component" value="Unassembled WGS sequence"/>
</dbReference>
<dbReference type="InterPro" id="IPR029044">
    <property type="entry name" value="Nucleotide-diphossugar_trans"/>
</dbReference>
<name>A0ABS4XB11_9MICC</name>
<accession>A0ABS4XB11</accession>
<reference evidence="8 9" key="1">
    <citation type="submission" date="2021-03" db="EMBL/GenBank/DDBJ databases">
        <title>Sequencing the genomes of 1000 actinobacteria strains.</title>
        <authorList>
            <person name="Klenk H.-P."/>
        </authorList>
    </citation>
    <scope>NUCLEOTIDE SEQUENCE [LARGE SCALE GENOMIC DNA]</scope>
    <source>
        <strain evidence="8 9">DSM 15797</strain>
    </source>
</reference>
<proteinExistence type="predicted"/>
<keyword evidence="9" id="KW-1185">Reference proteome</keyword>
<dbReference type="InterPro" id="IPR007267">
    <property type="entry name" value="GtrA_DPMS_TM"/>
</dbReference>
<keyword evidence="4 5" id="KW-0472">Membrane</keyword>
<keyword evidence="2 5" id="KW-0812">Transmembrane</keyword>
<gene>
    <name evidence="8" type="ORF">JOF47_001174</name>
</gene>